<dbReference type="InterPro" id="IPR007709">
    <property type="entry name" value="N-FG_amidohydro"/>
</dbReference>
<dbReference type="SUPFAM" id="SSF53187">
    <property type="entry name" value="Zn-dependent exopeptidases"/>
    <property type="match status" value="1"/>
</dbReference>
<reference evidence="2 3" key="1">
    <citation type="submission" date="2020-04" db="EMBL/GenBank/DDBJ databases">
        <title>Usitatibacter rugosus gen. nov., sp. nov. and Usitatibacter palustris sp. nov., novel members of Usitatibacteraceae fam. nov. within the order Nitrosomonadales isolated from soil.</title>
        <authorList>
            <person name="Huber K.J."/>
            <person name="Neumann-Schaal M."/>
            <person name="Geppert A."/>
            <person name="Luckner M."/>
            <person name="Wanner G."/>
            <person name="Overmann J."/>
        </authorList>
    </citation>
    <scope>NUCLEOTIDE SEQUENCE [LARGE SCALE GENOMIC DNA]</scope>
    <source>
        <strain evidence="2 3">0125_3</strain>
    </source>
</reference>
<keyword evidence="3" id="KW-1185">Reference proteome</keyword>
<protein>
    <recommendedName>
        <fullName evidence="4">N-formylglutamate amidohydrolase</fullName>
    </recommendedName>
</protein>
<proteinExistence type="predicted"/>
<dbReference type="RefSeq" id="WP_171088689.1">
    <property type="nucleotide sequence ID" value="NZ_CP053069.1"/>
</dbReference>
<dbReference type="EMBL" id="CP053069">
    <property type="protein sequence ID" value="QJR08981.1"/>
    <property type="molecule type" value="Genomic_DNA"/>
</dbReference>
<dbReference type="KEGG" id="uru:DSM104443_00016"/>
<dbReference type="Proteomes" id="UP000501534">
    <property type="component" value="Chromosome"/>
</dbReference>
<accession>A0A6M4GP53</accession>
<organism evidence="2 3">
    <name type="scientific">Usitatibacter rugosus</name>
    <dbReference type="NCBI Taxonomy" id="2732067"/>
    <lineage>
        <taxon>Bacteria</taxon>
        <taxon>Pseudomonadati</taxon>
        <taxon>Pseudomonadota</taxon>
        <taxon>Betaproteobacteria</taxon>
        <taxon>Nitrosomonadales</taxon>
        <taxon>Usitatibacteraceae</taxon>
        <taxon>Usitatibacter</taxon>
    </lineage>
</organism>
<dbReference type="Pfam" id="PF05013">
    <property type="entry name" value="FGase"/>
    <property type="match status" value="1"/>
</dbReference>
<evidence type="ECO:0008006" key="4">
    <source>
        <dbReference type="Google" id="ProtNLM"/>
    </source>
</evidence>
<evidence type="ECO:0000256" key="1">
    <source>
        <dbReference type="SAM" id="MobiDB-lite"/>
    </source>
</evidence>
<name>A0A6M4GP53_9PROT</name>
<dbReference type="AlphaFoldDB" id="A0A6M4GP53"/>
<dbReference type="Gene3D" id="3.40.630.40">
    <property type="entry name" value="Zn-dependent exopeptidases"/>
    <property type="match status" value="1"/>
</dbReference>
<feature type="region of interest" description="Disordered" evidence="1">
    <location>
        <begin position="289"/>
        <end position="336"/>
    </location>
</feature>
<gene>
    <name evidence="2" type="ORF">DSM104443_00016</name>
</gene>
<evidence type="ECO:0000313" key="3">
    <source>
        <dbReference type="Proteomes" id="UP000501534"/>
    </source>
</evidence>
<sequence length="336" mass="37214">MKPHPAYTLLQPSGTVAPLVLDSPHSGTDYPPDFRPAQTLEALRSAEDSYVDELYGAAPSLGATLIAARFPRSYIDPNRSVLDIDTSLLEAPWPGPAQASRKTELGIGLIWRVMDSGEPIYDRKLTLDEVKRRITQFHQPYQKAVQETLDATYAHFGVVYHVNCHSMPATSSRISEEGPGKPRADFVLGDRDGTTCSPDFTALVAGTLKGMGYTVKVNDPYKGVELVRAYSDPAANRHSLQIEVNRRLYMDERTREKSAGFEELRTRLGRLVTVIAEYATERGSHACAAGHDHHDHGHVHGPGCGHDHSHDHHHDHDHDHGHDHGHGHDHSHGHKH</sequence>
<evidence type="ECO:0000313" key="2">
    <source>
        <dbReference type="EMBL" id="QJR08981.1"/>
    </source>
</evidence>
<feature type="compositionally biased region" description="Basic and acidic residues" evidence="1">
    <location>
        <begin position="305"/>
        <end position="330"/>
    </location>
</feature>